<dbReference type="InterPro" id="IPR050270">
    <property type="entry name" value="DegV_domain_contain"/>
</dbReference>
<accession>A0A5D8Z665</accession>
<dbReference type="InterPro" id="IPR043168">
    <property type="entry name" value="DegV_C"/>
</dbReference>
<dbReference type="InterPro" id="IPR003797">
    <property type="entry name" value="DegV"/>
</dbReference>
<proteinExistence type="predicted"/>
<sequence length="314" mass="34655">MRIGLVVDSACDLPLEYIQQHELTILPITVRIGDAVLADQRNEQASLEFLENKSDELMAKAETQPFSVQQVQDLFLRKLVIDYDYVFCMTIAKSRSPVHDNAQQASFAILNDYKGPRTAAGITTPFSLRVIDTQSVFAGQAVAAVEAVRLRDAQEGAPKMRARLEQVALNTQAYMVTRELNYLRARTRHRGDRSVSLLSATLGSALDIKPILHCNRGQTGPVAKVKGFDNAAEKLFGFAARRVRDGKLLTPTLTLSYGGLLDEMRRLPGYADLMESCRAHKVEVFESLMSLTGMVNTGRGSLTMGFASDAPAWD</sequence>
<protein>
    <submittedName>
        <fullName evidence="2">DegV family EDD domain-containing protein</fullName>
    </submittedName>
</protein>
<dbReference type="GO" id="GO:0008289">
    <property type="term" value="F:lipid binding"/>
    <property type="evidence" value="ECO:0007669"/>
    <property type="project" value="UniProtKB-KW"/>
</dbReference>
<organism evidence="2 3">
    <name type="scientific">Cognatilysobacter lacus</name>
    <dbReference type="NCBI Taxonomy" id="1643323"/>
    <lineage>
        <taxon>Bacteria</taxon>
        <taxon>Pseudomonadati</taxon>
        <taxon>Pseudomonadota</taxon>
        <taxon>Gammaproteobacteria</taxon>
        <taxon>Lysobacterales</taxon>
        <taxon>Lysobacteraceae</taxon>
        <taxon>Cognatilysobacter</taxon>
    </lineage>
</organism>
<dbReference type="EMBL" id="VTRV01000046">
    <property type="protein sequence ID" value="TZF90249.1"/>
    <property type="molecule type" value="Genomic_DNA"/>
</dbReference>
<dbReference type="RefSeq" id="WP_149352454.1">
    <property type="nucleotide sequence ID" value="NZ_VTRV01000046.1"/>
</dbReference>
<dbReference type="OrthoDB" id="6190387at2"/>
<keyword evidence="1" id="KW-0446">Lipid-binding</keyword>
<dbReference type="AlphaFoldDB" id="A0A5D8Z665"/>
<dbReference type="Gene3D" id="3.30.1180.10">
    <property type="match status" value="1"/>
</dbReference>
<dbReference type="PANTHER" id="PTHR33434:SF2">
    <property type="entry name" value="FATTY ACID-BINDING PROTEIN TM_1468"/>
    <property type="match status" value="1"/>
</dbReference>
<dbReference type="PANTHER" id="PTHR33434">
    <property type="entry name" value="DEGV DOMAIN-CONTAINING PROTEIN DR_1986-RELATED"/>
    <property type="match status" value="1"/>
</dbReference>
<name>A0A5D8Z665_9GAMM</name>
<keyword evidence="3" id="KW-1185">Reference proteome</keyword>
<evidence type="ECO:0000313" key="2">
    <source>
        <dbReference type="EMBL" id="TZF90249.1"/>
    </source>
</evidence>
<dbReference type="NCBIfam" id="TIGR00762">
    <property type="entry name" value="DegV"/>
    <property type="match status" value="1"/>
</dbReference>
<reference evidence="2 3" key="1">
    <citation type="submission" date="2019-08" db="EMBL/GenBank/DDBJ databases">
        <title>Draft genome sequence of Lysobacter sp. UKS-15.</title>
        <authorList>
            <person name="Im W.-T."/>
        </authorList>
    </citation>
    <scope>NUCLEOTIDE SEQUENCE [LARGE SCALE GENOMIC DNA]</scope>
    <source>
        <strain evidence="2 3">UKS-15</strain>
    </source>
</reference>
<dbReference type="Proteomes" id="UP000323164">
    <property type="component" value="Unassembled WGS sequence"/>
</dbReference>
<dbReference type="PROSITE" id="PS51482">
    <property type="entry name" value="DEGV"/>
    <property type="match status" value="1"/>
</dbReference>
<dbReference type="Gene3D" id="3.40.50.10170">
    <property type="match status" value="1"/>
</dbReference>
<dbReference type="Pfam" id="PF02645">
    <property type="entry name" value="DegV"/>
    <property type="match status" value="1"/>
</dbReference>
<gene>
    <name evidence="2" type="ORF">FW784_06030</name>
</gene>
<dbReference type="SUPFAM" id="SSF82549">
    <property type="entry name" value="DAK1/DegV-like"/>
    <property type="match status" value="1"/>
</dbReference>
<evidence type="ECO:0000256" key="1">
    <source>
        <dbReference type="ARBA" id="ARBA00023121"/>
    </source>
</evidence>
<evidence type="ECO:0000313" key="3">
    <source>
        <dbReference type="Proteomes" id="UP000323164"/>
    </source>
</evidence>
<comment type="caution">
    <text evidence="2">The sequence shown here is derived from an EMBL/GenBank/DDBJ whole genome shotgun (WGS) entry which is preliminary data.</text>
</comment>